<dbReference type="Gene3D" id="2.160.20.10">
    <property type="entry name" value="Single-stranded right-handed beta-helix, Pectin lyase-like"/>
    <property type="match status" value="1"/>
</dbReference>
<dbReference type="InterPro" id="IPR011050">
    <property type="entry name" value="Pectin_lyase_fold/virulence"/>
</dbReference>
<dbReference type="InterPro" id="IPR012334">
    <property type="entry name" value="Pectin_lyas_fold"/>
</dbReference>
<organism evidence="2 3">
    <name type="scientific">Mucilaginibacter polytrichastri</name>
    <dbReference type="NCBI Taxonomy" id="1302689"/>
    <lineage>
        <taxon>Bacteria</taxon>
        <taxon>Pseudomonadati</taxon>
        <taxon>Bacteroidota</taxon>
        <taxon>Sphingobacteriia</taxon>
        <taxon>Sphingobacteriales</taxon>
        <taxon>Sphingobacteriaceae</taxon>
        <taxon>Mucilaginibacter</taxon>
    </lineage>
</organism>
<evidence type="ECO:0000256" key="1">
    <source>
        <dbReference type="SAM" id="Phobius"/>
    </source>
</evidence>
<evidence type="ECO:0008006" key="4">
    <source>
        <dbReference type="Google" id="ProtNLM"/>
    </source>
</evidence>
<dbReference type="Proteomes" id="UP000186720">
    <property type="component" value="Unassembled WGS sequence"/>
</dbReference>
<comment type="caution">
    <text evidence="2">The sequence shown here is derived from an EMBL/GenBank/DDBJ whole genome shotgun (WGS) entry which is preliminary data.</text>
</comment>
<dbReference type="SUPFAM" id="SSF51126">
    <property type="entry name" value="Pectin lyase-like"/>
    <property type="match status" value="1"/>
</dbReference>
<dbReference type="InterPro" id="IPR006626">
    <property type="entry name" value="PbH1"/>
</dbReference>
<evidence type="ECO:0000313" key="3">
    <source>
        <dbReference type="Proteomes" id="UP000186720"/>
    </source>
</evidence>
<gene>
    <name evidence="2" type="ORF">RG47T_1849</name>
</gene>
<dbReference type="InterPro" id="IPR059226">
    <property type="entry name" value="Choice_anch_Q_dom"/>
</dbReference>
<protein>
    <recommendedName>
        <fullName evidence="4">Right handed beta helix domain-containing protein</fullName>
    </recommendedName>
</protein>
<sequence>MSLTIKKFNNKYIKILCKKLKSLFFAIDSKRKHNSGIYYSRFAILIVFTLMSLCGYATNYYVSEKSNNNKPNGLSTAKAFKNIQDAAHLTKPGDTVFVMNGNYTNACPACNVFDVTKSGSKSKYIVFINYPNQHPKLNFNGWAGIAINSGVSYVKVVGFEVTGNNAKVTLAKALVQPQSCANKKGTFDPQYNGNGITINGLGKKHAHHIVIANNIVHDCGGGGIGASHADYITISGNTVYNTSWYTVFGTSGIALYQFWNYDNSSGYHNVISGNKCYNNKSLVPWIKQCIVTDGNGIIIDDFRSKQNGSKLGDYNGRTLIENNICWYNGGTGIHTFQSDHIDIINNTAYCNSQTKELNAGQILSGLGNDNRIINNILVSDSENVINSNYTNTNLTYENNLHYNITYPDKAIIAVSSATCLNNVNPSFVYPANNLKADFRIQKGSPAIHRGNTVVYSTSDYEGNKRAQGHTADIGAYEN</sequence>
<name>A0A1Q5ZXA6_9SPHI</name>
<reference evidence="2 3" key="1">
    <citation type="submission" date="2016-11" db="EMBL/GenBank/DDBJ databases">
        <title>Whole Genome Sequencing of Mucilaginibacter polytrichastri RG4-7(T) isolated from the moss sample.</title>
        <authorList>
            <person name="Li Y."/>
        </authorList>
    </citation>
    <scope>NUCLEOTIDE SEQUENCE [LARGE SCALE GENOMIC DNA]</scope>
    <source>
        <strain evidence="2 3">RG4-7</strain>
    </source>
</reference>
<feature type="transmembrane region" description="Helical" evidence="1">
    <location>
        <begin position="38"/>
        <end position="62"/>
    </location>
</feature>
<keyword evidence="3" id="KW-1185">Reference proteome</keyword>
<dbReference type="SMART" id="SM00710">
    <property type="entry name" value="PbH1"/>
    <property type="match status" value="6"/>
</dbReference>
<accession>A0A1Q5ZXA6</accession>
<keyword evidence="1" id="KW-0472">Membrane</keyword>
<dbReference type="NCBIfam" id="NF041518">
    <property type="entry name" value="choice_anch_Q"/>
    <property type="match status" value="1"/>
</dbReference>
<keyword evidence="1" id="KW-0812">Transmembrane</keyword>
<dbReference type="EMBL" id="MPPL01000001">
    <property type="protein sequence ID" value="OKS86393.1"/>
    <property type="molecule type" value="Genomic_DNA"/>
</dbReference>
<dbReference type="AlphaFoldDB" id="A0A1Q5ZXA6"/>
<keyword evidence="1" id="KW-1133">Transmembrane helix</keyword>
<evidence type="ECO:0000313" key="2">
    <source>
        <dbReference type="EMBL" id="OKS86393.1"/>
    </source>
</evidence>
<dbReference type="STRING" id="1302689.RG47T_1849"/>
<proteinExistence type="predicted"/>